<name>A0A1H8S0X4_9GAMM</name>
<dbReference type="Pfam" id="PF02771">
    <property type="entry name" value="Acyl-CoA_dh_N"/>
    <property type="match status" value="1"/>
</dbReference>
<dbReference type="Gene3D" id="2.40.110.10">
    <property type="entry name" value="Butyryl-CoA Dehydrogenase, subunit A, domain 2"/>
    <property type="match status" value="1"/>
</dbReference>
<gene>
    <name evidence="10" type="ORF">SAMN04488052_102389</name>
</gene>
<evidence type="ECO:0000313" key="11">
    <source>
        <dbReference type="Proteomes" id="UP000199657"/>
    </source>
</evidence>
<dbReference type="OrthoDB" id="9769473at2"/>
<dbReference type="Pfam" id="PF02770">
    <property type="entry name" value="Acyl-CoA_dh_M"/>
    <property type="match status" value="1"/>
</dbReference>
<dbReference type="InterPro" id="IPR046373">
    <property type="entry name" value="Acyl-CoA_Oxase/DH_mid-dom_sf"/>
</dbReference>
<dbReference type="GO" id="GO:0050660">
    <property type="term" value="F:flavin adenine dinucleotide binding"/>
    <property type="evidence" value="ECO:0007669"/>
    <property type="project" value="InterPro"/>
</dbReference>
<organism evidence="10 11">
    <name type="scientific">Aquisalimonas asiatica</name>
    <dbReference type="NCBI Taxonomy" id="406100"/>
    <lineage>
        <taxon>Bacteria</taxon>
        <taxon>Pseudomonadati</taxon>
        <taxon>Pseudomonadota</taxon>
        <taxon>Gammaproteobacteria</taxon>
        <taxon>Chromatiales</taxon>
        <taxon>Ectothiorhodospiraceae</taxon>
        <taxon>Aquisalimonas</taxon>
    </lineage>
</organism>
<dbReference type="InterPro" id="IPR036250">
    <property type="entry name" value="AcylCo_DH-like_C"/>
</dbReference>
<evidence type="ECO:0000259" key="9">
    <source>
        <dbReference type="Pfam" id="PF02771"/>
    </source>
</evidence>
<accession>A0A1H8S0X4</accession>
<dbReference type="Pfam" id="PF00441">
    <property type="entry name" value="Acyl-CoA_dh_1"/>
    <property type="match status" value="1"/>
</dbReference>
<feature type="domain" description="Acyl-CoA dehydrogenase/oxidase C-terminal" evidence="7">
    <location>
        <begin position="239"/>
        <end position="358"/>
    </location>
</feature>
<dbReference type="GO" id="GO:0003995">
    <property type="term" value="F:acyl-CoA dehydrogenase activity"/>
    <property type="evidence" value="ECO:0007669"/>
    <property type="project" value="TreeGrafter"/>
</dbReference>
<dbReference type="RefSeq" id="WP_091641172.1">
    <property type="nucleotide sequence ID" value="NZ_FOEG01000002.1"/>
</dbReference>
<dbReference type="Gene3D" id="1.10.540.10">
    <property type="entry name" value="Acyl-CoA dehydrogenase/oxidase, N-terminal domain"/>
    <property type="match status" value="1"/>
</dbReference>
<keyword evidence="5 6" id="KW-0560">Oxidoreductase</keyword>
<evidence type="ECO:0000256" key="2">
    <source>
        <dbReference type="ARBA" id="ARBA00009347"/>
    </source>
</evidence>
<comment type="cofactor">
    <cofactor evidence="1 6">
        <name>FAD</name>
        <dbReference type="ChEBI" id="CHEBI:57692"/>
    </cofactor>
</comment>
<dbReference type="Proteomes" id="UP000199657">
    <property type="component" value="Unassembled WGS sequence"/>
</dbReference>
<dbReference type="InterPro" id="IPR009075">
    <property type="entry name" value="AcylCo_DH/oxidase_C"/>
</dbReference>
<proteinExistence type="inferred from homology"/>
<dbReference type="PANTHER" id="PTHR43884:SF20">
    <property type="entry name" value="ACYL-COA DEHYDROGENASE FADE28"/>
    <property type="match status" value="1"/>
</dbReference>
<comment type="similarity">
    <text evidence="2 6">Belongs to the acyl-CoA dehydrogenase family.</text>
</comment>
<dbReference type="InterPro" id="IPR037069">
    <property type="entry name" value="AcylCoA_DH/ox_N_sf"/>
</dbReference>
<evidence type="ECO:0000256" key="6">
    <source>
        <dbReference type="RuleBase" id="RU362125"/>
    </source>
</evidence>
<evidence type="ECO:0000256" key="3">
    <source>
        <dbReference type="ARBA" id="ARBA00022630"/>
    </source>
</evidence>
<keyword evidence="11" id="KW-1185">Reference proteome</keyword>
<keyword evidence="3 6" id="KW-0285">Flavoprotein</keyword>
<dbReference type="InterPro" id="IPR013786">
    <property type="entry name" value="AcylCoA_DH/ox_N"/>
</dbReference>
<dbReference type="EMBL" id="FOEG01000002">
    <property type="protein sequence ID" value="SEO72242.1"/>
    <property type="molecule type" value="Genomic_DNA"/>
</dbReference>
<evidence type="ECO:0000256" key="5">
    <source>
        <dbReference type="ARBA" id="ARBA00023002"/>
    </source>
</evidence>
<dbReference type="SUPFAM" id="SSF56645">
    <property type="entry name" value="Acyl-CoA dehydrogenase NM domain-like"/>
    <property type="match status" value="1"/>
</dbReference>
<dbReference type="InterPro" id="IPR006091">
    <property type="entry name" value="Acyl-CoA_Oxase/DH_mid-dom"/>
</dbReference>
<dbReference type="Gene3D" id="1.20.140.10">
    <property type="entry name" value="Butyryl-CoA Dehydrogenase, subunit A, domain 3"/>
    <property type="match status" value="1"/>
</dbReference>
<sequence>MDFSLTDEQRMLQDTVERLVQDQYGFEQRREYMQAPGGFTREMWNQIAELGLLGVPFPEEIGGFGGGAVETMLVMEAFGKGLVLEPYVASVVTAGQLIADAGSDAQKEAVLEPLVGGELILAFAHGERDNRYSNTQVSTRAERSGGGYTLTGQKSVVMHGDSADKLVVSARTSGNATDADGISLFLVDAGADGVSVQGYPTIDGLHAAEVELKGVQVGEDALIGSEGKAAELIELTQDRGAFAVCAEAVGAMTVACDLTLDYIKQRKQFGMPIGAFQSVQHRMVEMRMELEQARSATMKAAAKLEGGDAVERRRAVSTAKYQVGKGGRFVSEQSIQLHGGIGMTEEYNLSHFAKRIAMIDNQFGDADAHLDRFSAQMDVPKTA</sequence>
<dbReference type="SUPFAM" id="SSF47203">
    <property type="entry name" value="Acyl-CoA dehydrogenase C-terminal domain-like"/>
    <property type="match status" value="1"/>
</dbReference>
<evidence type="ECO:0000259" key="7">
    <source>
        <dbReference type="Pfam" id="PF00441"/>
    </source>
</evidence>
<dbReference type="AlphaFoldDB" id="A0A1H8S0X4"/>
<dbReference type="PANTHER" id="PTHR43884">
    <property type="entry name" value="ACYL-COA DEHYDROGENASE"/>
    <property type="match status" value="1"/>
</dbReference>
<feature type="domain" description="Acyl-CoA dehydrogenase/oxidase N-terminal" evidence="9">
    <location>
        <begin position="6"/>
        <end position="118"/>
    </location>
</feature>
<dbReference type="CDD" id="cd00567">
    <property type="entry name" value="ACAD"/>
    <property type="match status" value="1"/>
</dbReference>
<evidence type="ECO:0000256" key="4">
    <source>
        <dbReference type="ARBA" id="ARBA00022827"/>
    </source>
</evidence>
<feature type="domain" description="Acyl-CoA oxidase/dehydrogenase middle" evidence="8">
    <location>
        <begin position="122"/>
        <end position="214"/>
    </location>
</feature>
<evidence type="ECO:0000313" key="10">
    <source>
        <dbReference type="EMBL" id="SEO72242.1"/>
    </source>
</evidence>
<dbReference type="InterPro" id="IPR009100">
    <property type="entry name" value="AcylCoA_DH/oxidase_NM_dom_sf"/>
</dbReference>
<evidence type="ECO:0000256" key="1">
    <source>
        <dbReference type="ARBA" id="ARBA00001974"/>
    </source>
</evidence>
<protein>
    <submittedName>
        <fullName evidence="10">Acyl-CoA dehydrogenase</fullName>
    </submittedName>
</protein>
<dbReference type="STRING" id="406100.SAMN04488052_102389"/>
<keyword evidence="4 6" id="KW-0274">FAD</keyword>
<reference evidence="10 11" key="1">
    <citation type="submission" date="2016-10" db="EMBL/GenBank/DDBJ databases">
        <authorList>
            <person name="de Groot N.N."/>
        </authorList>
    </citation>
    <scope>NUCLEOTIDE SEQUENCE [LARGE SCALE GENOMIC DNA]</scope>
    <source>
        <strain evidence="10 11">CGMCC 1.6291</strain>
    </source>
</reference>
<evidence type="ECO:0000259" key="8">
    <source>
        <dbReference type="Pfam" id="PF02770"/>
    </source>
</evidence>